<feature type="non-terminal residue" evidence="1">
    <location>
        <position position="1"/>
    </location>
</feature>
<sequence length="194" mass="21658">MEKSRVLNAYIPRTHAHTKKKPIMTRPLAHTKKQPTRTGKLSKTIVTTANVTMERPRVLNAFVPGITEYLGHNKGQIDHGGQTFTDILGHTIEDERKDCKFHHDGKVACSKLKCQTSKKKAMANSVDPDETPRYAADVALMTMLSGAFAFLMFRVANILDNGENGGNISRDTKQSLVSATEIRTFYITRLSEIQ</sequence>
<proteinExistence type="predicted"/>
<protein>
    <submittedName>
        <fullName evidence="1">Uncharacterized protein</fullName>
    </submittedName>
</protein>
<reference evidence="1" key="2">
    <citation type="submission" date="2020-11" db="EMBL/GenBank/DDBJ databases">
        <authorList>
            <person name="McCartney M.A."/>
            <person name="Auch B."/>
            <person name="Kono T."/>
            <person name="Mallez S."/>
            <person name="Becker A."/>
            <person name="Gohl D.M."/>
            <person name="Silverstein K.A.T."/>
            <person name="Koren S."/>
            <person name="Bechman K.B."/>
            <person name="Herman A."/>
            <person name="Abrahante J.E."/>
            <person name="Garbe J."/>
        </authorList>
    </citation>
    <scope>NUCLEOTIDE SEQUENCE</scope>
    <source>
        <strain evidence="1">Duluth1</strain>
        <tissue evidence="1">Whole animal</tissue>
    </source>
</reference>
<dbReference type="AlphaFoldDB" id="A0A9D4DYP4"/>
<name>A0A9D4DYP4_DREPO</name>
<comment type="caution">
    <text evidence="1">The sequence shown here is derived from an EMBL/GenBank/DDBJ whole genome shotgun (WGS) entry which is preliminary data.</text>
</comment>
<accession>A0A9D4DYP4</accession>
<dbReference type="Proteomes" id="UP000828390">
    <property type="component" value="Unassembled WGS sequence"/>
</dbReference>
<evidence type="ECO:0000313" key="2">
    <source>
        <dbReference type="Proteomes" id="UP000828390"/>
    </source>
</evidence>
<evidence type="ECO:0000313" key="1">
    <source>
        <dbReference type="EMBL" id="KAH3769883.1"/>
    </source>
</evidence>
<reference evidence="1" key="1">
    <citation type="journal article" date="2019" name="bioRxiv">
        <title>The Genome of the Zebra Mussel, Dreissena polymorpha: A Resource for Invasive Species Research.</title>
        <authorList>
            <person name="McCartney M.A."/>
            <person name="Auch B."/>
            <person name="Kono T."/>
            <person name="Mallez S."/>
            <person name="Zhang Y."/>
            <person name="Obille A."/>
            <person name="Becker A."/>
            <person name="Abrahante J.E."/>
            <person name="Garbe J."/>
            <person name="Badalamenti J.P."/>
            <person name="Herman A."/>
            <person name="Mangelson H."/>
            <person name="Liachko I."/>
            <person name="Sullivan S."/>
            <person name="Sone E.D."/>
            <person name="Koren S."/>
            <person name="Silverstein K.A.T."/>
            <person name="Beckman K.B."/>
            <person name="Gohl D.M."/>
        </authorList>
    </citation>
    <scope>NUCLEOTIDE SEQUENCE</scope>
    <source>
        <strain evidence="1">Duluth1</strain>
        <tissue evidence="1">Whole animal</tissue>
    </source>
</reference>
<organism evidence="1 2">
    <name type="scientific">Dreissena polymorpha</name>
    <name type="common">Zebra mussel</name>
    <name type="synonym">Mytilus polymorpha</name>
    <dbReference type="NCBI Taxonomy" id="45954"/>
    <lineage>
        <taxon>Eukaryota</taxon>
        <taxon>Metazoa</taxon>
        <taxon>Spiralia</taxon>
        <taxon>Lophotrochozoa</taxon>
        <taxon>Mollusca</taxon>
        <taxon>Bivalvia</taxon>
        <taxon>Autobranchia</taxon>
        <taxon>Heteroconchia</taxon>
        <taxon>Euheterodonta</taxon>
        <taxon>Imparidentia</taxon>
        <taxon>Neoheterodontei</taxon>
        <taxon>Myida</taxon>
        <taxon>Dreissenoidea</taxon>
        <taxon>Dreissenidae</taxon>
        <taxon>Dreissena</taxon>
    </lineage>
</organism>
<dbReference type="EMBL" id="JAIWYP010000009">
    <property type="protein sequence ID" value="KAH3769883.1"/>
    <property type="molecule type" value="Genomic_DNA"/>
</dbReference>
<gene>
    <name evidence="1" type="ORF">DPMN_171164</name>
</gene>
<keyword evidence="2" id="KW-1185">Reference proteome</keyword>